<dbReference type="AlphaFoldDB" id="A0A8J5QD08"/>
<protein>
    <recommendedName>
        <fullName evidence="3">Endonuclease/exonuclease/phosphatase domain-containing protein</fullName>
    </recommendedName>
</protein>
<dbReference type="GeneID" id="73472105"/>
<dbReference type="RefSeq" id="XP_049261415.1">
    <property type="nucleotide sequence ID" value="XM_049409357.1"/>
</dbReference>
<organism evidence="1 2">
    <name type="scientific">[Candida] subhashii</name>
    <dbReference type="NCBI Taxonomy" id="561895"/>
    <lineage>
        <taxon>Eukaryota</taxon>
        <taxon>Fungi</taxon>
        <taxon>Dikarya</taxon>
        <taxon>Ascomycota</taxon>
        <taxon>Saccharomycotina</taxon>
        <taxon>Pichiomycetes</taxon>
        <taxon>Debaryomycetaceae</taxon>
        <taxon>Spathaspora</taxon>
    </lineage>
</organism>
<dbReference type="EMBL" id="JAGSYN010000248">
    <property type="protein sequence ID" value="KAG7661182.1"/>
    <property type="molecule type" value="Genomic_DNA"/>
</dbReference>
<name>A0A8J5QD08_9ASCO</name>
<dbReference type="GO" id="GO:0003824">
    <property type="term" value="F:catalytic activity"/>
    <property type="evidence" value="ECO:0007669"/>
    <property type="project" value="InterPro"/>
</dbReference>
<evidence type="ECO:0000313" key="1">
    <source>
        <dbReference type="EMBL" id="KAG7661182.1"/>
    </source>
</evidence>
<proteinExistence type="predicted"/>
<reference evidence="1 2" key="1">
    <citation type="journal article" date="2021" name="DNA Res.">
        <title>Genome analysis of Candida subhashii reveals its hybrid nature and dual mitochondrial genome conformations.</title>
        <authorList>
            <person name="Mixao V."/>
            <person name="Hegedusova E."/>
            <person name="Saus E."/>
            <person name="Pryszcz L.P."/>
            <person name="Cillingova A."/>
            <person name="Nosek J."/>
            <person name="Gabaldon T."/>
        </authorList>
    </citation>
    <scope>NUCLEOTIDE SEQUENCE [LARGE SCALE GENOMIC DNA]</scope>
    <source>
        <strain evidence="1 2">CBS 10753</strain>
    </source>
</reference>
<dbReference type="OrthoDB" id="276515at2759"/>
<keyword evidence="2" id="KW-1185">Reference proteome</keyword>
<gene>
    <name evidence="1" type="ORF">J8A68_005305</name>
</gene>
<evidence type="ECO:0000313" key="2">
    <source>
        <dbReference type="Proteomes" id="UP000694255"/>
    </source>
</evidence>
<evidence type="ECO:0008006" key="3">
    <source>
        <dbReference type="Google" id="ProtNLM"/>
    </source>
</evidence>
<dbReference type="Proteomes" id="UP000694255">
    <property type="component" value="Unassembled WGS sequence"/>
</dbReference>
<comment type="caution">
    <text evidence="1">The sequence shown here is derived from an EMBL/GenBank/DDBJ whole genome shotgun (WGS) entry which is preliminary data.</text>
</comment>
<accession>A0A8J5QD08</accession>
<sequence length="210" mass="23297">MKRVPFNSDFIAIILASIQSRCEDTETPTIVTLQEVLVNQLNDIKYGLNGNVYSRPWAHFGTGRNDGAFAGEFSPILYNTEVWDLVNGTQTWISYTPDKPTYFPNTEHKRVITLCTFTHKKTGVGINVINTHFDNKSSASRNYGAGLILRYAMEFENNYPTVVGGDFNSEMKDSAYLLVAGALDSAAEVASRSYNKQLSTASGFSPKKRG</sequence>
<feature type="non-terminal residue" evidence="1">
    <location>
        <position position="1"/>
    </location>
</feature>